<dbReference type="NCBIfam" id="TIGR01499">
    <property type="entry name" value="folC"/>
    <property type="match status" value="1"/>
</dbReference>
<organism evidence="7 8">
    <name type="scientific">Mycena sanguinolenta</name>
    <dbReference type="NCBI Taxonomy" id="230812"/>
    <lineage>
        <taxon>Eukaryota</taxon>
        <taxon>Fungi</taxon>
        <taxon>Dikarya</taxon>
        <taxon>Basidiomycota</taxon>
        <taxon>Agaricomycotina</taxon>
        <taxon>Agaricomycetes</taxon>
        <taxon>Agaricomycetidae</taxon>
        <taxon>Agaricales</taxon>
        <taxon>Marasmiineae</taxon>
        <taxon>Mycenaceae</taxon>
        <taxon>Mycena</taxon>
    </lineage>
</organism>
<evidence type="ECO:0000313" key="7">
    <source>
        <dbReference type="EMBL" id="KAF7346575.1"/>
    </source>
</evidence>
<evidence type="ECO:0000256" key="2">
    <source>
        <dbReference type="ARBA" id="ARBA00022598"/>
    </source>
</evidence>
<dbReference type="EMBL" id="JACAZH010000019">
    <property type="protein sequence ID" value="KAF7346575.1"/>
    <property type="molecule type" value="Genomic_DNA"/>
</dbReference>
<comment type="caution">
    <text evidence="7">The sequence shown here is derived from an EMBL/GenBank/DDBJ whole genome shotgun (WGS) entry which is preliminary data.</text>
</comment>
<dbReference type="InterPro" id="IPR036565">
    <property type="entry name" value="Mur-like_cat_sf"/>
</dbReference>
<keyword evidence="6" id="KW-0460">Magnesium</keyword>
<evidence type="ECO:0000256" key="5">
    <source>
        <dbReference type="ARBA" id="ARBA00022840"/>
    </source>
</evidence>
<dbReference type="AlphaFoldDB" id="A0A8H6XR96"/>
<dbReference type="Proteomes" id="UP000623467">
    <property type="component" value="Unassembled WGS sequence"/>
</dbReference>
<dbReference type="InterPro" id="IPR001645">
    <property type="entry name" value="Folylpolyglutamate_synth"/>
</dbReference>
<dbReference type="OrthoDB" id="5212574at2759"/>
<keyword evidence="2 7" id="KW-0436">Ligase</keyword>
<dbReference type="Gene3D" id="3.40.1190.10">
    <property type="entry name" value="Mur-like, catalytic domain"/>
    <property type="match status" value="1"/>
</dbReference>
<keyword evidence="5" id="KW-0067">ATP-binding</keyword>
<keyword evidence="3" id="KW-0479">Metal-binding</keyword>
<dbReference type="GO" id="GO:0046872">
    <property type="term" value="F:metal ion binding"/>
    <property type="evidence" value="ECO:0007669"/>
    <property type="project" value="UniProtKB-KW"/>
</dbReference>
<dbReference type="GO" id="GO:0005829">
    <property type="term" value="C:cytosol"/>
    <property type="evidence" value="ECO:0007669"/>
    <property type="project" value="TreeGrafter"/>
</dbReference>
<dbReference type="InterPro" id="IPR036615">
    <property type="entry name" value="Mur_ligase_C_dom_sf"/>
</dbReference>
<keyword evidence="8" id="KW-1185">Reference proteome</keyword>
<dbReference type="GO" id="GO:0004326">
    <property type="term" value="F:tetrahydrofolylpolyglutamate synthase activity"/>
    <property type="evidence" value="ECO:0007669"/>
    <property type="project" value="InterPro"/>
</dbReference>
<evidence type="ECO:0000256" key="1">
    <source>
        <dbReference type="ARBA" id="ARBA00008276"/>
    </source>
</evidence>
<evidence type="ECO:0000313" key="8">
    <source>
        <dbReference type="Proteomes" id="UP000623467"/>
    </source>
</evidence>
<dbReference type="PANTHER" id="PTHR11136">
    <property type="entry name" value="FOLYLPOLYGLUTAMATE SYNTHASE-RELATED"/>
    <property type="match status" value="1"/>
</dbReference>
<dbReference type="UniPathway" id="UPA00850"/>
<dbReference type="SUPFAM" id="SSF53244">
    <property type="entry name" value="MurD-like peptide ligases, peptide-binding domain"/>
    <property type="match status" value="1"/>
</dbReference>
<dbReference type="InterPro" id="IPR018109">
    <property type="entry name" value="Folylpolyglutamate_synth_CS"/>
</dbReference>
<accession>A0A8H6XR96</accession>
<dbReference type="PANTHER" id="PTHR11136:SF0">
    <property type="entry name" value="DIHYDROFOLATE SYNTHETASE-RELATED"/>
    <property type="match status" value="1"/>
</dbReference>
<proteinExistence type="inferred from homology"/>
<keyword evidence="4" id="KW-0547">Nucleotide-binding</keyword>
<dbReference type="SUPFAM" id="SSF53623">
    <property type="entry name" value="MurD-like peptide ligases, catalytic domain"/>
    <property type="match status" value="1"/>
</dbReference>
<evidence type="ECO:0000256" key="3">
    <source>
        <dbReference type="ARBA" id="ARBA00022723"/>
    </source>
</evidence>
<comment type="similarity">
    <text evidence="1">Belongs to the folylpolyglutamate synthase family.</text>
</comment>
<evidence type="ECO:0000256" key="6">
    <source>
        <dbReference type="ARBA" id="ARBA00022842"/>
    </source>
</evidence>
<sequence>MSIDLTLDRIQRLARHLPTYTRPTCHIAGTNGKGSVSAMVTSMLSASTPPLSVGRFNSPHLVSVNDCISINNQTVSLEVYQEARAEVERVDKEQGIGVSSFEILTLTALLIFERAQLGVVVLEVGMGGRLDATNIISDDCVLVSALTAVDLDHQAFLGTSVSAIAAQKAAIARKGKPFVMGGQTHPEVETVVADAVNVAGAELLYALPVLERAWDAAIDGPAPAPFSISAMPFVPPPPLPVRFSMPCFEHPVFALLPLHGEHQLDNLAIAVSVVSAVLMNTAWAAIRPRFTNDAIARGIRSVQWPGRLSFHTLNSPPLLVLADGAHNPASAKTLAAYVSSLVSMHHENTPSRPLSITFILALSHSPPKTPQETLAPLLPVDAPEGVQLDVSVALLTFTPPEGMPWVKSVPPAELQEVVKSLAPGAKTWLDAAETPGGLGRALYWAAGQRGDRDSLIVLAGSLYLVADFYRLVT</sequence>
<gene>
    <name evidence="7" type="ORF">MSAN_01885600</name>
</gene>
<reference evidence="7" key="1">
    <citation type="submission" date="2020-05" db="EMBL/GenBank/DDBJ databases">
        <title>Mycena genomes resolve the evolution of fungal bioluminescence.</title>
        <authorList>
            <person name="Tsai I.J."/>
        </authorList>
    </citation>
    <scope>NUCLEOTIDE SEQUENCE</scope>
    <source>
        <strain evidence="7">160909Yilan</strain>
    </source>
</reference>
<dbReference type="Gene3D" id="3.90.190.20">
    <property type="entry name" value="Mur ligase, C-terminal domain"/>
    <property type="match status" value="1"/>
</dbReference>
<evidence type="ECO:0000256" key="4">
    <source>
        <dbReference type="ARBA" id="ARBA00022741"/>
    </source>
</evidence>
<dbReference type="GO" id="GO:0005739">
    <property type="term" value="C:mitochondrion"/>
    <property type="evidence" value="ECO:0007669"/>
    <property type="project" value="TreeGrafter"/>
</dbReference>
<dbReference type="PROSITE" id="PS01012">
    <property type="entry name" value="FOLYLPOLYGLU_SYNT_2"/>
    <property type="match status" value="1"/>
</dbReference>
<dbReference type="GO" id="GO:0008841">
    <property type="term" value="F:dihydrofolate synthase activity"/>
    <property type="evidence" value="ECO:0007669"/>
    <property type="project" value="TreeGrafter"/>
</dbReference>
<name>A0A8H6XR96_9AGAR</name>
<protein>
    <submittedName>
        <fullName evidence="7">Mur ligase</fullName>
    </submittedName>
</protein>
<dbReference type="GO" id="GO:0005524">
    <property type="term" value="F:ATP binding"/>
    <property type="evidence" value="ECO:0007669"/>
    <property type="project" value="UniProtKB-KW"/>
</dbReference>